<keyword evidence="9" id="KW-0539">Nucleus</keyword>
<feature type="domain" description="FATC" evidence="16">
    <location>
        <begin position="2835"/>
        <end position="2867"/>
    </location>
</feature>
<keyword evidence="6" id="KW-0227">DNA damage</keyword>
<dbReference type="PROSITE" id="PS50290">
    <property type="entry name" value="PI3_4_KINASE_3"/>
    <property type="match status" value="1"/>
</dbReference>
<sequence>MSSYSTSIHRIFLNKDLKKAGGKNKFSQNLLDVIDNDGARKEFTRNSESPSNENREHITWNTLFQKCHQFVLDETLKPNTKRSRVVIEQQGICCTLIFNIVRYASSTSVVYVNFSSLRIAICEILESDRYLHYHDTYMKIFIDYILSIRLYRIQMLPEYWQKFLRICITLYENSEMNKDLLLKALQKIVHHSFLQSNLLHEIKTILPFLIGVIDDVTRNPVLLSKLAYKFIYTVCEQIGTECRTALCELSENIIPKFINMEDSPEKYKLLYLFVVIHHPNGALSNDATACAHDWTEWKQIMLTMYINIRKDIKNGILLPNFIQLASAICKQIIDDASYYADELNSTSNESIPRAKRRRLSAIIQKPIDLFTIQSSDDNIKCRLAIIEILTDMFDKYPDILMLNDLVPLIKIVSDLFSETNVNDDIVDSLCKLCTILIKIEDNLSCHSMPLETTKKYWNKIWYTLVKILGLGKNQIEGHRLLQLLIENLGELSINTILCLYTTNEMPWSSYSIRTLYTICQNVTIPDFIGENTMKQEDLVKVRLLHWAINISTFKTISPDTVTLLCQIIINLTLKSCNKKNYQSSKTNMSIKRELFMNNSEYKCLNDITRCNLTLEFAEDLFADDSTIQKPDSSRKPAKPLFSENILKFAIERLQKSIQFDERNEADIDRLIYNLIIVAKCISNLLELNMESNDKRLKILQNAFEDAFKNLNAFITREKLIDRKNNHIINLIRGLATLYETTYHNIIADSIVQLSSREVLLALFDVFNFVNDSESSELNDFGIKYYEDIFELRDRSREQSRDKRACHYLEISNDSVITIGAFRVLTLFGCVDAGKETYQMQTKALTNFLQVKIYAPTVIGNLWQGLVLIKTLATCRKGFISPSLMKTITIFIDELFQLWKNDGNGIIGIIEFVPYFLEHVIHLGGNTSKILRILEQSNELLQKNKYGPPVHVNYFKCWHKVIQLMSSLDTIKNNISLIDVITTIGIKNPFYIARLEAVRIVYFIFASDDIDVITKKKLFADIEKIIFNSFINNSAFTGLVAKDEWNTKVATALYTFGGIIYASGLFQKKALISIFELFAVKDIPINSIIKILQLIIKNDTNRIRLIDSMLPSLLMRWVKNNASMKQFPWMLTQATSEENFYRKYIGSLIHIKLETNQLSDMVDICNDLQCEFSQMINDNFPSIITWLLAQISNTTNKSYQYATEIFARLKNNRDEFEHVHEFNSLVENNLADILINLFERLHDENHFLQMFDTSVVLPRMDLLNLNHSTIEKIFKLLKNCLSTANNSLVHVILVKNPSVIQKTLLTLSSKIYQFDMAEYKHKALHQYASFCDLLKDEISYSFFDKMAMFVVRDVCYTLTHLIQNETNSVSTIAAKYLLQFIEKTLSSRSEEISDILNFLVKKLISIIQSNKMDNIALQKILNFLIADSTEILMEAIRKLDALPTHSLFDEIRCIHESLKSTSNNDNSLRNEIEHFLNTGSDVNTMECSFEGLSHLKQILFERKLELNEMYRDLEKLRGFAEDCTSSILHKLIYRLVKLTEHLDANISLEAAKCLGELGPADLTTMILHREETFCSITKRDQYELILTYRIAVQLADFIVGSDDNLRQASSNALCEICASCWGREILTKKYLQNIEDSGKQMLLEYIQPFLSNGKLKMRKILFDNDNYLKCFDRCNEIWCGDKVDCYTTWITNITCSILDCMVNFYSNCLKPICKLNTEFCEMILPYLICIIISANEYMASEVYACINQFFNEYFDSSIKLQNTIYSNKQKKIGCFSHESVKCMLNVVNFIRIQSDNDLALKLNYLHIAKAAQYCSAYFTSVLYAELFCQIKLQQTYRSDGISIIDHIYETHPNEGKSLQHILREAFVQIGDPDSIHGCGLSHLKDPKSRMQHYIHVQQWDKVMISQDVELSSGCPLTSDLAKALRHSGLDYLLNRFISTVKDVENVTEYVYETAWRLSDWNIVSNRQSSTVEQADLFNVINNNDYDFYHYQALKYLHANDNVAVKESIDMARASIIKSLRNASLECSQTLYPKLLKLQMLRELEQLSMSKPDEWPSVISHWSQQDLTNINDFTYIEPILTQRIVMCGVKYSTSGSSIMKDALINIYLNLSKCAEQQGYLHIAARSLDLLRKERDLPDDVMMQLKYHDALLAWARNDHDIGRYLLRDLINKRELNNNFKARALTVYGNWMAETKSENPQCVIEKYYVKSIELSNNSNDDGNNLNNTYAALAQFADAQYQQINTYMKTPIFESLKECAEYRHNEKPVKLPKSLLKEEEHALKSHKAQDTIDVAEYKNTQSDQKMYLLLAVQNYLMTLQTGDNHNFLIFRLVSLWLNNTDNNDLNKLFVKHLNNIPTFKFIPLVPQLAPHITNVTNANQFKIQIYDLVKRCAEDHPHHTLPILFALMNNYADYEYNKMSQPAATERELGAKKLINQINNGELCPMITEMNYIANALIMFAYLSFNAKLQSNSIPSNQKILKIKNFQHSLLPTITLDIRPSGDYKDIVSVYKYDHHYEGVGGVNAPKKIVCIGTDGIERKQLIKGKDDLRQDAVMQQVFTIINLLLRTRKETRRRKLNIRTYKIVPLSQRSGVLEWCDNTLPISYILCGTSDTVGIHTKYHPEDFSFFECKKRIQAAKSLSNNEKLKVYLECCENLRPAFQYFFMEKFPSPEMWFERRLAYVRSVATTSMVGYIIGLGDRHFSNILIDQTTAEVIHIDFGIAFEQGKVLPIPETVPFRLTRDMEAAMGISGVEGVMRKSCEETMTVLRNRREIIITLLQVLLYAPLFSWTITPAKAWELQNERRRLSHDDTSRGDDNINKIAERALLRIEQKLQGTEDGLVTSISGQVERLIQEARDPVNLSKLFCGWQAYL</sequence>
<dbReference type="SUPFAM" id="SSF56112">
    <property type="entry name" value="Protein kinase-like (PK-like)"/>
    <property type="match status" value="1"/>
</dbReference>
<dbReference type="InterPro" id="IPR011009">
    <property type="entry name" value="Kinase-like_dom_sf"/>
</dbReference>
<dbReference type="GO" id="GO:0004674">
    <property type="term" value="F:protein serine/threonine kinase activity"/>
    <property type="evidence" value="ECO:0007669"/>
    <property type="project" value="UniProtKB-KW"/>
</dbReference>
<dbReference type="FunFam" id="3.30.1010.10:FF:000023">
    <property type="entry name" value="Serine/threonine-protein kinase ATM"/>
    <property type="match status" value="1"/>
</dbReference>
<dbReference type="GO" id="GO:0006281">
    <property type="term" value="P:DNA repair"/>
    <property type="evidence" value="ECO:0007669"/>
    <property type="project" value="InterPro"/>
</dbReference>
<gene>
    <name evidence="17" type="ORF">PV327_003704</name>
</gene>
<dbReference type="InterPro" id="IPR038980">
    <property type="entry name" value="ATM_plant"/>
</dbReference>
<evidence type="ECO:0000256" key="12">
    <source>
        <dbReference type="ARBA" id="ARBA00048679"/>
    </source>
</evidence>
<reference evidence="17" key="1">
    <citation type="journal article" date="2023" name="bioRxiv">
        <title>Scaffold-level genome assemblies of two parasitoid biocontrol wasps reveal the parthenogenesis mechanism and an associated novel virus.</title>
        <authorList>
            <person name="Inwood S."/>
            <person name="Skelly J."/>
            <person name="Guhlin J."/>
            <person name="Harrop T."/>
            <person name="Goldson S."/>
            <person name="Dearden P."/>
        </authorList>
    </citation>
    <scope>NUCLEOTIDE SEQUENCE</scope>
    <source>
        <strain evidence="17">Lincoln</strain>
        <tissue evidence="17">Whole body</tissue>
    </source>
</reference>
<dbReference type="InterPro" id="IPR018936">
    <property type="entry name" value="PI3/4_kinase_CS"/>
</dbReference>
<dbReference type="Pfam" id="PF02259">
    <property type="entry name" value="FAT"/>
    <property type="match status" value="1"/>
</dbReference>
<dbReference type="Gene3D" id="1.10.1070.11">
    <property type="entry name" value="Phosphatidylinositol 3-/4-kinase, catalytic domain"/>
    <property type="match status" value="1"/>
</dbReference>
<dbReference type="GO" id="GO:0005634">
    <property type="term" value="C:nucleus"/>
    <property type="evidence" value="ECO:0007669"/>
    <property type="project" value="UniProtKB-SubCell"/>
</dbReference>
<keyword evidence="7" id="KW-0418">Kinase</keyword>
<accession>A0AA39G507</accession>
<reference evidence="17" key="2">
    <citation type="submission" date="2023-03" db="EMBL/GenBank/DDBJ databases">
        <authorList>
            <person name="Inwood S.N."/>
            <person name="Skelly J.G."/>
            <person name="Guhlin J."/>
            <person name="Harrop T.W.R."/>
            <person name="Goldson S.G."/>
            <person name="Dearden P.K."/>
        </authorList>
    </citation>
    <scope>NUCLEOTIDE SEQUENCE</scope>
    <source>
        <strain evidence="17">Lincoln</strain>
        <tissue evidence="17">Whole body</tissue>
    </source>
</reference>
<organism evidence="17 18">
    <name type="scientific">Microctonus hyperodae</name>
    <name type="common">Parasitoid wasp</name>
    <dbReference type="NCBI Taxonomy" id="165561"/>
    <lineage>
        <taxon>Eukaryota</taxon>
        <taxon>Metazoa</taxon>
        <taxon>Ecdysozoa</taxon>
        <taxon>Arthropoda</taxon>
        <taxon>Hexapoda</taxon>
        <taxon>Insecta</taxon>
        <taxon>Pterygota</taxon>
        <taxon>Neoptera</taxon>
        <taxon>Endopterygota</taxon>
        <taxon>Hymenoptera</taxon>
        <taxon>Apocrita</taxon>
        <taxon>Ichneumonoidea</taxon>
        <taxon>Braconidae</taxon>
        <taxon>Euphorinae</taxon>
        <taxon>Microctonus</taxon>
    </lineage>
</organism>
<evidence type="ECO:0000256" key="2">
    <source>
        <dbReference type="ARBA" id="ARBA00012513"/>
    </source>
</evidence>
<dbReference type="EC" id="2.7.11.1" evidence="2"/>
<evidence type="ECO:0000256" key="10">
    <source>
        <dbReference type="ARBA" id="ARBA00023306"/>
    </source>
</evidence>
<evidence type="ECO:0000313" key="17">
    <source>
        <dbReference type="EMBL" id="KAK0181416.1"/>
    </source>
</evidence>
<evidence type="ECO:0000256" key="4">
    <source>
        <dbReference type="ARBA" id="ARBA00022679"/>
    </source>
</evidence>
<dbReference type="SMART" id="SM00146">
    <property type="entry name" value="PI3Kc"/>
    <property type="match status" value="1"/>
</dbReference>
<evidence type="ECO:0000256" key="3">
    <source>
        <dbReference type="ARBA" id="ARBA00022527"/>
    </source>
</evidence>
<keyword evidence="4" id="KW-0808">Transferase</keyword>
<evidence type="ECO:0000256" key="1">
    <source>
        <dbReference type="ARBA" id="ARBA00004123"/>
    </source>
</evidence>
<feature type="domain" description="FAT" evidence="15">
    <location>
        <begin position="1805"/>
        <end position="2405"/>
    </location>
</feature>
<protein>
    <recommendedName>
        <fullName evidence="13">Serine/threonine-protein kinase ATM</fullName>
        <ecNumber evidence="2">2.7.11.1</ecNumber>
    </recommendedName>
</protein>
<keyword evidence="5" id="KW-0547">Nucleotide-binding</keyword>
<dbReference type="Pfam" id="PF00454">
    <property type="entry name" value="PI3_PI4_kinase"/>
    <property type="match status" value="1"/>
</dbReference>
<evidence type="ECO:0000259" key="15">
    <source>
        <dbReference type="PROSITE" id="PS51189"/>
    </source>
</evidence>
<evidence type="ECO:0000256" key="11">
    <source>
        <dbReference type="ARBA" id="ARBA00047899"/>
    </source>
</evidence>
<evidence type="ECO:0000259" key="14">
    <source>
        <dbReference type="PROSITE" id="PS50290"/>
    </source>
</evidence>
<comment type="caution">
    <text evidence="17">The sequence shown here is derived from an EMBL/GenBank/DDBJ whole genome shotgun (WGS) entry which is preliminary data.</text>
</comment>
<dbReference type="Proteomes" id="UP001168972">
    <property type="component" value="Unassembled WGS sequence"/>
</dbReference>
<feature type="domain" description="PI3K/PI4K catalytic" evidence="14">
    <location>
        <begin position="2508"/>
        <end position="2826"/>
    </location>
</feature>
<proteinExistence type="predicted"/>
<keyword evidence="10" id="KW-0131">Cell cycle</keyword>
<name>A0AA39G507_MICHY</name>
<evidence type="ECO:0000256" key="5">
    <source>
        <dbReference type="ARBA" id="ARBA00022741"/>
    </source>
</evidence>
<evidence type="ECO:0000256" key="13">
    <source>
        <dbReference type="ARBA" id="ARBA00073111"/>
    </source>
</evidence>
<dbReference type="EMBL" id="JAQQBR010000002">
    <property type="protein sequence ID" value="KAK0181416.1"/>
    <property type="molecule type" value="Genomic_DNA"/>
</dbReference>
<dbReference type="InterPro" id="IPR003152">
    <property type="entry name" value="FATC_dom"/>
</dbReference>
<evidence type="ECO:0000256" key="6">
    <source>
        <dbReference type="ARBA" id="ARBA00022763"/>
    </source>
</evidence>
<dbReference type="PROSITE" id="PS51189">
    <property type="entry name" value="FAT"/>
    <property type="match status" value="1"/>
</dbReference>
<dbReference type="Pfam" id="PF02260">
    <property type="entry name" value="FATC"/>
    <property type="match status" value="1"/>
</dbReference>
<dbReference type="Gene3D" id="3.30.1010.10">
    <property type="entry name" value="Phosphatidylinositol 3-kinase Catalytic Subunit, Chain A, domain 4"/>
    <property type="match status" value="1"/>
</dbReference>
<dbReference type="InterPro" id="IPR000403">
    <property type="entry name" value="PI3/4_kinase_cat_dom"/>
</dbReference>
<keyword evidence="8" id="KW-0067">ATP-binding</keyword>
<dbReference type="PANTHER" id="PTHR37079">
    <property type="entry name" value="SERINE/THREONINE-PROTEIN KINASE ATM"/>
    <property type="match status" value="1"/>
</dbReference>
<dbReference type="SMART" id="SM01343">
    <property type="entry name" value="FATC"/>
    <property type="match status" value="1"/>
</dbReference>
<dbReference type="PROSITE" id="PS00916">
    <property type="entry name" value="PI3_4_KINASE_2"/>
    <property type="match status" value="1"/>
</dbReference>
<evidence type="ECO:0000313" key="18">
    <source>
        <dbReference type="Proteomes" id="UP001168972"/>
    </source>
</evidence>
<dbReference type="GO" id="GO:0005524">
    <property type="term" value="F:ATP binding"/>
    <property type="evidence" value="ECO:0007669"/>
    <property type="project" value="UniProtKB-KW"/>
</dbReference>
<dbReference type="InterPro" id="IPR014009">
    <property type="entry name" value="PIK_FAT"/>
</dbReference>
<dbReference type="PANTHER" id="PTHR37079:SF4">
    <property type="entry name" value="SERINE_THREONINE-PROTEIN KINASE ATM"/>
    <property type="match status" value="1"/>
</dbReference>
<evidence type="ECO:0000256" key="8">
    <source>
        <dbReference type="ARBA" id="ARBA00022840"/>
    </source>
</evidence>
<dbReference type="InterPro" id="IPR003151">
    <property type="entry name" value="PIK-rel_kinase_FAT"/>
</dbReference>
<keyword evidence="3" id="KW-0723">Serine/threonine-protein kinase</keyword>
<evidence type="ECO:0000259" key="16">
    <source>
        <dbReference type="PROSITE" id="PS51190"/>
    </source>
</evidence>
<dbReference type="PROSITE" id="PS51190">
    <property type="entry name" value="FATC"/>
    <property type="match status" value="1"/>
</dbReference>
<dbReference type="PROSITE" id="PS00915">
    <property type="entry name" value="PI3_4_KINASE_1"/>
    <property type="match status" value="1"/>
</dbReference>
<dbReference type="InterPro" id="IPR044107">
    <property type="entry name" value="PIKKc_ATM"/>
</dbReference>
<comment type="catalytic activity">
    <reaction evidence="11">
        <text>L-threonyl-[protein] + ATP = O-phospho-L-threonyl-[protein] + ADP + H(+)</text>
        <dbReference type="Rhea" id="RHEA:46608"/>
        <dbReference type="Rhea" id="RHEA-COMP:11060"/>
        <dbReference type="Rhea" id="RHEA-COMP:11605"/>
        <dbReference type="ChEBI" id="CHEBI:15378"/>
        <dbReference type="ChEBI" id="CHEBI:30013"/>
        <dbReference type="ChEBI" id="CHEBI:30616"/>
        <dbReference type="ChEBI" id="CHEBI:61977"/>
        <dbReference type="ChEBI" id="CHEBI:456216"/>
        <dbReference type="EC" id="2.7.11.1"/>
    </reaction>
</comment>
<comment type="catalytic activity">
    <reaction evidence="12">
        <text>L-seryl-[protein] + ATP = O-phospho-L-seryl-[protein] + ADP + H(+)</text>
        <dbReference type="Rhea" id="RHEA:17989"/>
        <dbReference type="Rhea" id="RHEA-COMP:9863"/>
        <dbReference type="Rhea" id="RHEA-COMP:11604"/>
        <dbReference type="ChEBI" id="CHEBI:15378"/>
        <dbReference type="ChEBI" id="CHEBI:29999"/>
        <dbReference type="ChEBI" id="CHEBI:30616"/>
        <dbReference type="ChEBI" id="CHEBI:83421"/>
        <dbReference type="ChEBI" id="CHEBI:456216"/>
        <dbReference type="EC" id="2.7.11.1"/>
    </reaction>
</comment>
<dbReference type="InterPro" id="IPR036940">
    <property type="entry name" value="PI3/4_kinase_cat_sf"/>
</dbReference>
<comment type="subcellular location">
    <subcellularLocation>
        <location evidence="1">Nucleus</location>
    </subcellularLocation>
</comment>
<keyword evidence="18" id="KW-1185">Reference proteome</keyword>
<evidence type="ECO:0000256" key="7">
    <source>
        <dbReference type="ARBA" id="ARBA00022777"/>
    </source>
</evidence>
<evidence type="ECO:0000256" key="9">
    <source>
        <dbReference type="ARBA" id="ARBA00023242"/>
    </source>
</evidence>
<dbReference type="CDD" id="cd05171">
    <property type="entry name" value="PIKKc_ATM"/>
    <property type="match status" value="1"/>
</dbReference>